<protein>
    <submittedName>
        <fullName evidence="1">Uncharacterized protein</fullName>
    </submittedName>
</protein>
<name>A0AAV7PYF7_PLEWA</name>
<dbReference type="Proteomes" id="UP001066276">
    <property type="component" value="Chromosome 7"/>
</dbReference>
<gene>
    <name evidence="1" type="ORF">NDU88_010465</name>
</gene>
<dbReference type="AlphaFoldDB" id="A0AAV7PYF7"/>
<proteinExistence type="predicted"/>
<sequence>MRRSLWEREGLAWLCLAGGWRHAVAALLIGLGELGPRAPMLVEAPALAEEVGALGGGRIGGRVGPRPPSAPEAPAAPVNLLQGRICAELLGLLCGMLGGPVPLLLGCLSASAWSCGALDLVELQVGLFFFSESPVALEGSCIGRTTAGKYCSPAAFVLNLVGSPK</sequence>
<evidence type="ECO:0000313" key="2">
    <source>
        <dbReference type="Proteomes" id="UP001066276"/>
    </source>
</evidence>
<evidence type="ECO:0000313" key="1">
    <source>
        <dbReference type="EMBL" id="KAJ1132137.1"/>
    </source>
</evidence>
<dbReference type="EMBL" id="JANPWB010000011">
    <property type="protein sequence ID" value="KAJ1132137.1"/>
    <property type="molecule type" value="Genomic_DNA"/>
</dbReference>
<organism evidence="1 2">
    <name type="scientific">Pleurodeles waltl</name>
    <name type="common">Iberian ribbed newt</name>
    <dbReference type="NCBI Taxonomy" id="8319"/>
    <lineage>
        <taxon>Eukaryota</taxon>
        <taxon>Metazoa</taxon>
        <taxon>Chordata</taxon>
        <taxon>Craniata</taxon>
        <taxon>Vertebrata</taxon>
        <taxon>Euteleostomi</taxon>
        <taxon>Amphibia</taxon>
        <taxon>Batrachia</taxon>
        <taxon>Caudata</taxon>
        <taxon>Salamandroidea</taxon>
        <taxon>Salamandridae</taxon>
        <taxon>Pleurodelinae</taxon>
        <taxon>Pleurodeles</taxon>
    </lineage>
</organism>
<comment type="caution">
    <text evidence="1">The sequence shown here is derived from an EMBL/GenBank/DDBJ whole genome shotgun (WGS) entry which is preliminary data.</text>
</comment>
<reference evidence="1" key="1">
    <citation type="journal article" date="2022" name="bioRxiv">
        <title>Sequencing and chromosome-scale assembly of the giantPleurodeles waltlgenome.</title>
        <authorList>
            <person name="Brown T."/>
            <person name="Elewa A."/>
            <person name="Iarovenko S."/>
            <person name="Subramanian E."/>
            <person name="Araus A.J."/>
            <person name="Petzold A."/>
            <person name="Susuki M."/>
            <person name="Suzuki K.-i.T."/>
            <person name="Hayashi T."/>
            <person name="Toyoda A."/>
            <person name="Oliveira C."/>
            <person name="Osipova E."/>
            <person name="Leigh N.D."/>
            <person name="Simon A."/>
            <person name="Yun M.H."/>
        </authorList>
    </citation>
    <scope>NUCLEOTIDE SEQUENCE</scope>
    <source>
        <strain evidence="1">20211129_DDA</strain>
        <tissue evidence="1">Liver</tissue>
    </source>
</reference>
<keyword evidence="2" id="KW-1185">Reference proteome</keyword>
<accession>A0AAV7PYF7</accession>